<organism evidence="2 3">
    <name type="scientific">Clostridium thermopalmarium DSM 5974</name>
    <dbReference type="NCBI Taxonomy" id="1121340"/>
    <lineage>
        <taxon>Bacteria</taxon>
        <taxon>Bacillati</taxon>
        <taxon>Bacillota</taxon>
        <taxon>Clostridia</taxon>
        <taxon>Eubacteriales</taxon>
        <taxon>Clostridiaceae</taxon>
        <taxon>Clostridium</taxon>
    </lineage>
</organism>
<sequence length="62" mass="6673">MLTEGINPFNIPAGPLTNTTPVKTSNTTENTLINCLKPFPRYIPTTSGILAPSCLTDNIPEK</sequence>
<evidence type="ECO:0000313" key="2">
    <source>
        <dbReference type="EMBL" id="PRR75731.1"/>
    </source>
</evidence>
<reference evidence="2 3" key="1">
    <citation type="submission" date="2018-03" db="EMBL/GenBank/DDBJ databases">
        <title>Genome sequence of Clostridium thermopalmarium DSM 5974.</title>
        <authorList>
            <person name="Poehlein A."/>
            <person name="Daniel R."/>
        </authorList>
    </citation>
    <scope>NUCLEOTIDE SEQUENCE [LARGE SCALE GENOMIC DNA]</scope>
    <source>
        <strain evidence="2 3">DSM 5974</strain>
    </source>
</reference>
<proteinExistence type="predicted"/>
<feature type="compositionally biased region" description="Low complexity" evidence="1">
    <location>
        <begin position="17"/>
        <end position="26"/>
    </location>
</feature>
<dbReference type="EMBL" id="PVXN01000010">
    <property type="protein sequence ID" value="PRR75731.1"/>
    <property type="molecule type" value="Genomic_DNA"/>
</dbReference>
<accession>A0A2T0AXW1</accession>
<evidence type="ECO:0000256" key="1">
    <source>
        <dbReference type="SAM" id="MobiDB-lite"/>
    </source>
</evidence>
<gene>
    <name evidence="2" type="ORF">CPAL_05620</name>
</gene>
<keyword evidence="3" id="KW-1185">Reference proteome</keyword>
<feature type="region of interest" description="Disordered" evidence="1">
    <location>
        <begin position="1"/>
        <end position="26"/>
    </location>
</feature>
<dbReference type="AlphaFoldDB" id="A0A2T0AXW1"/>
<protein>
    <submittedName>
        <fullName evidence="2">Uncharacterized protein</fullName>
    </submittedName>
</protein>
<evidence type="ECO:0000313" key="3">
    <source>
        <dbReference type="Proteomes" id="UP000239614"/>
    </source>
</evidence>
<comment type="caution">
    <text evidence="2">The sequence shown here is derived from an EMBL/GenBank/DDBJ whole genome shotgun (WGS) entry which is preliminary data.</text>
</comment>
<name>A0A2T0AXW1_9CLOT</name>
<dbReference type="Proteomes" id="UP000239614">
    <property type="component" value="Unassembled WGS sequence"/>
</dbReference>